<reference evidence="3" key="1">
    <citation type="submission" date="2022-01" db="EMBL/GenBank/DDBJ databases">
        <authorList>
            <person name="King R."/>
        </authorList>
    </citation>
    <scope>NUCLEOTIDE SEQUENCE</scope>
</reference>
<dbReference type="Proteomes" id="UP001152798">
    <property type="component" value="Chromosome 1"/>
</dbReference>
<dbReference type="InterPro" id="IPR044855">
    <property type="entry name" value="CoA-Trfase_III_dom3_sf"/>
</dbReference>
<name>A0A9P0E1V4_NEZVI</name>
<organism evidence="3 4">
    <name type="scientific">Nezara viridula</name>
    <name type="common">Southern green stink bug</name>
    <name type="synonym">Cimex viridulus</name>
    <dbReference type="NCBI Taxonomy" id="85310"/>
    <lineage>
        <taxon>Eukaryota</taxon>
        <taxon>Metazoa</taxon>
        <taxon>Ecdysozoa</taxon>
        <taxon>Arthropoda</taxon>
        <taxon>Hexapoda</taxon>
        <taxon>Insecta</taxon>
        <taxon>Pterygota</taxon>
        <taxon>Neoptera</taxon>
        <taxon>Paraneoptera</taxon>
        <taxon>Hemiptera</taxon>
        <taxon>Heteroptera</taxon>
        <taxon>Panheteroptera</taxon>
        <taxon>Pentatomomorpha</taxon>
        <taxon>Pentatomoidea</taxon>
        <taxon>Pentatomidae</taxon>
        <taxon>Pentatominae</taxon>
        <taxon>Nezara</taxon>
    </lineage>
</organism>
<dbReference type="InterPro" id="IPR003673">
    <property type="entry name" value="CoA-Trfase_fam_III"/>
</dbReference>
<dbReference type="Pfam" id="PF02515">
    <property type="entry name" value="CoA_transf_3"/>
    <property type="match status" value="1"/>
</dbReference>
<dbReference type="GO" id="GO:0005739">
    <property type="term" value="C:mitochondrion"/>
    <property type="evidence" value="ECO:0007669"/>
    <property type="project" value="TreeGrafter"/>
</dbReference>
<dbReference type="Gene3D" id="3.40.50.10540">
    <property type="entry name" value="Crotonobetainyl-coa:carnitine coa-transferase, domain 1"/>
    <property type="match status" value="1"/>
</dbReference>
<evidence type="ECO:0000256" key="1">
    <source>
        <dbReference type="ARBA" id="ARBA00008383"/>
    </source>
</evidence>
<dbReference type="AlphaFoldDB" id="A0A9P0E1V4"/>
<feature type="compositionally biased region" description="Polar residues" evidence="2">
    <location>
        <begin position="323"/>
        <end position="336"/>
    </location>
</feature>
<sequence>MALKGITVLELSGLAPSQFCGHILADFGAKVIRIDKVGHLGPHEQLLGHGKKSVSVNLKLQQGRDVIKKLSTKSDVLIEPFRAGVMERLGLGPEILTGINDKLIYARLSGFGQVGEISKSAGHDINFLALSGVLSLLGWNGKHPTPPCNILGDFAAGSVLCALGIVMALFERTRTGKGQVVDLSITRGCSYLASWIFATKDSLWSDQRGRNLLDGGTYLYNTYETKDGKWMAVGALEKKFYDNVLIGLGLKEEDCPYFSENGFSIFTRIFKEKTQAEWIKIFKNLDACVTPVLSLEESINSRSEDFTANTNTHLPLPLPEPRLSQSFGSSPSNSYKSPLVGEHTEAVLLEAGYSKTEIKELAEQNIVYLSQKSKL</sequence>
<keyword evidence="4" id="KW-1185">Reference proteome</keyword>
<dbReference type="GO" id="GO:0008206">
    <property type="term" value="P:bile acid metabolic process"/>
    <property type="evidence" value="ECO:0007669"/>
    <property type="project" value="TreeGrafter"/>
</dbReference>
<evidence type="ECO:0000313" key="3">
    <source>
        <dbReference type="EMBL" id="CAH1388480.1"/>
    </source>
</evidence>
<proteinExistence type="inferred from homology"/>
<evidence type="ECO:0000256" key="2">
    <source>
        <dbReference type="SAM" id="MobiDB-lite"/>
    </source>
</evidence>
<dbReference type="PANTHER" id="PTHR48228">
    <property type="entry name" value="SUCCINYL-COA--D-CITRAMALATE COA-TRANSFERASE"/>
    <property type="match status" value="1"/>
</dbReference>
<dbReference type="InterPro" id="IPR050509">
    <property type="entry name" value="CoA-transferase_III"/>
</dbReference>
<protein>
    <recommendedName>
        <fullName evidence="5">Alpha-methylacyl-CoA racemase</fullName>
    </recommendedName>
</protein>
<feature type="region of interest" description="Disordered" evidence="2">
    <location>
        <begin position="310"/>
        <end position="337"/>
    </location>
</feature>
<dbReference type="InterPro" id="IPR023606">
    <property type="entry name" value="CoA-Trfase_III_dom_1_sf"/>
</dbReference>
<accession>A0A9P0E1V4</accession>
<dbReference type="EMBL" id="OV725077">
    <property type="protein sequence ID" value="CAH1388480.1"/>
    <property type="molecule type" value="Genomic_DNA"/>
</dbReference>
<dbReference type="PANTHER" id="PTHR48228:SF5">
    <property type="entry name" value="ALPHA-METHYLACYL-COA RACEMASE"/>
    <property type="match status" value="1"/>
</dbReference>
<dbReference type="Gene3D" id="3.30.1540.10">
    <property type="entry name" value="formyl-coa transferase, domain 3"/>
    <property type="match status" value="1"/>
</dbReference>
<dbReference type="SUPFAM" id="SSF89796">
    <property type="entry name" value="CoA-transferase family III (CaiB/BaiF)"/>
    <property type="match status" value="1"/>
</dbReference>
<dbReference type="GO" id="GO:0008111">
    <property type="term" value="F:alpha-methylacyl-CoA racemase activity"/>
    <property type="evidence" value="ECO:0007669"/>
    <property type="project" value="TreeGrafter"/>
</dbReference>
<dbReference type="OrthoDB" id="16747at2759"/>
<comment type="similarity">
    <text evidence="1">Belongs to the CoA-transferase III family.</text>
</comment>
<evidence type="ECO:0008006" key="5">
    <source>
        <dbReference type="Google" id="ProtNLM"/>
    </source>
</evidence>
<evidence type="ECO:0000313" key="4">
    <source>
        <dbReference type="Proteomes" id="UP001152798"/>
    </source>
</evidence>
<gene>
    <name evidence="3" type="ORF">NEZAVI_LOCUS97</name>
</gene>